<keyword evidence="3" id="KW-0812">Transmembrane</keyword>
<dbReference type="GO" id="GO:0016671">
    <property type="term" value="F:oxidoreductase activity, acting on a sulfur group of donors, disulfide as acceptor"/>
    <property type="evidence" value="ECO:0007669"/>
    <property type="project" value="InterPro"/>
</dbReference>
<keyword evidence="2" id="KW-0325">Glycoprotein</keyword>
<evidence type="ECO:0000256" key="1">
    <source>
        <dbReference type="ARBA" id="ARBA00005679"/>
    </source>
</evidence>
<keyword evidence="3" id="KW-0472">Membrane</keyword>
<gene>
    <name evidence="4" type="ORF">CHIRRI_LOCUS1779</name>
</gene>
<reference evidence="4" key="2">
    <citation type="submission" date="2022-10" db="EMBL/GenBank/DDBJ databases">
        <authorList>
            <consortium name="ENA_rothamsted_submissions"/>
            <consortium name="culmorum"/>
            <person name="King R."/>
        </authorList>
    </citation>
    <scope>NUCLEOTIDE SEQUENCE</scope>
</reference>
<dbReference type="Pfam" id="PF03227">
    <property type="entry name" value="GILT"/>
    <property type="match status" value="1"/>
</dbReference>
<dbReference type="PANTHER" id="PTHR13234">
    <property type="entry name" value="GAMMA-INTERFERON INDUCIBLE LYSOSOMAL THIOL REDUCTASE GILT"/>
    <property type="match status" value="1"/>
</dbReference>
<evidence type="ECO:0000313" key="5">
    <source>
        <dbReference type="Proteomes" id="UP001153620"/>
    </source>
</evidence>
<dbReference type="OrthoDB" id="958254at2759"/>
<feature type="transmembrane region" description="Helical" evidence="3">
    <location>
        <begin position="9"/>
        <end position="26"/>
    </location>
</feature>
<keyword evidence="3" id="KW-1133">Transmembrane helix</keyword>
<name>A0A9N9RKP7_9DIPT</name>
<keyword evidence="5" id="KW-1185">Reference proteome</keyword>
<evidence type="ECO:0000313" key="4">
    <source>
        <dbReference type="EMBL" id="CAG9798801.1"/>
    </source>
</evidence>
<sequence>MKRLSGQARYRILVGLIVIILVYYAYKTLSDYNSRIIHEDQLEFARIKNSPVVISVFYEALCPDSKNFIVKQLKSAYSKLPNLIEIEFFAYGKATTTIEKDGSLSFQCQHGPTECEGNIIHCCAVESIHDTEIKLDFIACMIRDNGNPQKAFQRCSREYTVDAETIQKCYASLHGKELLKIAGENTHALNPPVSFIPTVLIDGQQRRQATILRDLFAEVCAVLSESGLTPKACENI</sequence>
<dbReference type="InterPro" id="IPR004911">
    <property type="entry name" value="Interferon-induced_GILT"/>
</dbReference>
<dbReference type="AlphaFoldDB" id="A0A9N9RKP7"/>
<dbReference type="Proteomes" id="UP001153620">
    <property type="component" value="Chromosome 1"/>
</dbReference>
<proteinExistence type="inferred from homology"/>
<dbReference type="PANTHER" id="PTHR13234:SF71">
    <property type="entry name" value="GAMMA-INTERFERON-INDUCIBLE LYSOSOMAL THIOL REDUCTASE-LIKE PROTEIN"/>
    <property type="match status" value="1"/>
</dbReference>
<protein>
    <recommendedName>
        <fullName evidence="6">Gamma-interferon inducible lysosomal thiol reductase</fullName>
    </recommendedName>
</protein>
<evidence type="ECO:0000256" key="2">
    <source>
        <dbReference type="ARBA" id="ARBA00023180"/>
    </source>
</evidence>
<organism evidence="4 5">
    <name type="scientific">Chironomus riparius</name>
    <dbReference type="NCBI Taxonomy" id="315576"/>
    <lineage>
        <taxon>Eukaryota</taxon>
        <taxon>Metazoa</taxon>
        <taxon>Ecdysozoa</taxon>
        <taxon>Arthropoda</taxon>
        <taxon>Hexapoda</taxon>
        <taxon>Insecta</taxon>
        <taxon>Pterygota</taxon>
        <taxon>Neoptera</taxon>
        <taxon>Endopterygota</taxon>
        <taxon>Diptera</taxon>
        <taxon>Nematocera</taxon>
        <taxon>Chironomoidea</taxon>
        <taxon>Chironomidae</taxon>
        <taxon>Chironominae</taxon>
        <taxon>Chironomus</taxon>
    </lineage>
</organism>
<dbReference type="EMBL" id="OU895877">
    <property type="protein sequence ID" value="CAG9798801.1"/>
    <property type="molecule type" value="Genomic_DNA"/>
</dbReference>
<evidence type="ECO:0008006" key="6">
    <source>
        <dbReference type="Google" id="ProtNLM"/>
    </source>
</evidence>
<evidence type="ECO:0000256" key="3">
    <source>
        <dbReference type="SAM" id="Phobius"/>
    </source>
</evidence>
<reference evidence="4" key="1">
    <citation type="submission" date="2022-01" db="EMBL/GenBank/DDBJ databases">
        <authorList>
            <person name="King R."/>
        </authorList>
    </citation>
    <scope>NUCLEOTIDE SEQUENCE</scope>
</reference>
<accession>A0A9N9RKP7</accession>
<comment type="similarity">
    <text evidence="1">Belongs to the GILT family.</text>
</comment>